<feature type="region of interest" description="Disordered" evidence="5">
    <location>
        <begin position="157"/>
        <end position="184"/>
    </location>
</feature>
<evidence type="ECO:0000256" key="3">
    <source>
        <dbReference type="ARBA" id="ARBA00022833"/>
    </source>
</evidence>
<protein>
    <recommendedName>
        <fullName evidence="6">C3H1-type domain-containing protein</fullName>
    </recommendedName>
</protein>
<evidence type="ECO:0000313" key="8">
    <source>
        <dbReference type="Proteomes" id="UP000294003"/>
    </source>
</evidence>
<dbReference type="Proteomes" id="UP000294003">
    <property type="component" value="Unassembled WGS sequence"/>
</dbReference>
<sequence>MAPVSAATHAAHPRFDDARSPPNTSHVPCKFFRQGACQAGSACPFSHDLSAASETICKYFAKGNCKFGPKCANIHVLADGRRINYGKNGITIGQPLHLGNRVNPPAAYNAPNNSALTNSFMRADNGNGNYGGGSHYGYPMSPGETFHALDRQPSIENGLPTIDATYSHTSSQYGSPREEEPSRLGLGLSPVAAKGLSVLDAPLPASFDSNGISNAARYPAGPWPSSVPSQFGLDSPSPSLGAVKDSRTSEALKLLHHSAFGSNDHLSSTVAASSPPAQPSDEYYGRRQMHSSRYAKPKMLSSSAPRAITGGIDRDWEDTEFPFLEEDYLPDNLKDLLTPAEKARRGSRAADDEVGGHRGNGASAGVIGTGGAGTPNADATSKFGSPLGGSPNRWGPLFQRHCEEHESRKHAMAASAGAFGHVGSPLRNSSLSDDIGRPKKVDLPDSIEGLSTLSQQLQRTRIDGGEWESPRLRPHAQVPRPSNGRAGERHLSSGSVSSSARYTTPIGEEDGEFVFSMDEDGERDSTIRARKRTSGLGVWGSSYANIATAASRKDDGAAATAARVVEGVGGR</sequence>
<proteinExistence type="predicted"/>
<evidence type="ECO:0000256" key="5">
    <source>
        <dbReference type="SAM" id="MobiDB-lite"/>
    </source>
</evidence>
<dbReference type="InterPro" id="IPR000571">
    <property type="entry name" value="Znf_CCCH"/>
</dbReference>
<evidence type="ECO:0000256" key="1">
    <source>
        <dbReference type="ARBA" id="ARBA00022723"/>
    </source>
</evidence>
<name>A0ABY0HE67_9PEZI</name>
<feature type="domain" description="C3H1-type" evidence="6">
    <location>
        <begin position="51"/>
        <end position="78"/>
    </location>
</feature>
<feature type="compositionally biased region" description="Polar residues" evidence="5">
    <location>
        <begin position="492"/>
        <end position="502"/>
    </location>
</feature>
<evidence type="ECO:0000256" key="4">
    <source>
        <dbReference type="PROSITE-ProRule" id="PRU00723"/>
    </source>
</evidence>
<reference evidence="7 8" key="1">
    <citation type="submission" date="2018-06" db="EMBL/GenBank/DDBJ databases">
        <title>Complete Genomes of Monosporascus.</title>
        <authorList>
            <person name="Robinson A.J."/>
            <person name="Natvig D.O."/>
        </authorList>
    </citation>
    <scope>NUCLEOTIDE SEQUENCE [LARGE SCALE GENOMIC DNA]</scope>
    <source>
        <strain evidence="7 8">CBS 609.92</strain>
    </source>
</reference>
<dbReference type="InterPro" id="IPR036855">
    <property type="entry name" value="Znf_CCCH_sf"/>
</dbReference>
<dbReference type="PANTHER" id="PTHR11224:SF10">
    <property type="entry name" value="IP09428P-RELATED"/>
    <property type="match status" value="1"/>
</dbReference>
<keyword evidence="1 4" id="KW-0479">Metal-binding</keyword>
<feature type="zinc finger region" description="C3H1-type" evidence="4">
    <location>
        <begin position="51"/>
        <end position="78"/>
    </location>
</feature>
<feature type="zinc finger region" description="C3H1-type" evidence="4">
    <location>
        <begin position="23"/>
        <end position="50"/>
    </location>
</feature>
<dbReference type="EMBL" id="QJNS01000087">
    <property type="protein sequence ID" value="RYO88453.1"/>
    <property type="molecule type" value="Genomic_DNA"/>
</dbReference>
<feature type="compositionally biased region" description="Polar residues" evidence="5">
    <location>
        <begin position="164"/>
        <end position="174"/>
    </location>
</feature>
<gene>
    <name evidence="7" type="ORF">DL762_003747</name>
</gene>
<dbReference type="Pfam" id="PF00642">
    <property type="entry name" value="zf-CCCH"/>
    <property type="match status" value="2"/>
</dbReference>
<feature type="region of interest" description="Disordered" evidence="5">
    <location>
        <begin position="340"/>
        <end position="377"/>
    </location>
</feature>
<organism evidence="7 8">
    <name type="scientific">Monosporascus cannonballus</name>
    <dbReference type="NCBI Taxonomy" id="155416"/>
    <lineage>
        <taxon>Eukaryota</taxon>
        <taxon>Fungi</taxon>
        <taxon>Dikarya</taxon>
        <taxon>Ascomycota</taxon>
        <taxon>Pezizomycotina</taxon>
        <taxon>Sordariomycetes</taxon>
        <taxon>Xylariomycetidae</taxon>
        <taxon>Xylariales</taxon>
        <taxon>Xylariales incertae sedis</taxon>
        <taxon>Monosporascus</taxon>
    </lineage>
</organism>
<keyword evidence="2 4" id="KW-0863">Zinc-finger</keyword>
<dbReference type="PANTHER" id="PTHR11224">
    <property type="entry name" value="MAKORIN-RELATED"/>
    <property type="match status" value="1"/>
</dbReference>
<feature type="compositionally biased region" description="Basic and acidic residues" evidence="5">
    <location>
        <begin position="341"/>
        <end position="356"/>
    </location>
</feature>
<dbReference type="SUPFAM" id="SSF90229">
    <property type="entry name" value="CCCH zinc finger"/>
    <property type="match status" value="1"/>
</dbReference>
<evidence type="ECO:0000313" key="7">
    <source>
        <dbReference type="EMBL" id="RYO88453.1"/>
    </source>
</evidence>
<keyword evidence="3 4" id="KW-0862">Zinc</keyword>
<feature type="region of interest" description="Disordered" evidence="5">
    <location>
        <begin position="419"/>
        <end position="447"/>
    </location>
</feature>
<comment type="caution">
    <text evidence="7">The sequence shown here is derived from an EMBL/GenBank/DDBJ whole genome shotgun (WGS) entry which is preliminary data.</text>
</comment>
<feature type="domain" description="C3H1-type" evidence="6">
    <location>
        <begin position="23"/>
        <end position="50"/>
    </location>
</feature>
<keyword evidence="8" id="KW-1185">Reference proteome</keyword>
<dbReference type="Gene3D" id="4.10.1000.10">
    <property type="entry name" value="Zinc finger, CCCH-type"/>
    <property type="match status" value="1"/>
</dbReference>
<dbReference type="InterPro" id="IPR045072">
    <property type="entry name" value="MKRN-like"/>
</dbReference>
<dbReference type="PROSITE" id="PS50103">
    <property type="entry name" value="ZF_C3H1"/>
    <property type="match status" value="2"/>
</dbReference>
<evidence type="ECO:0000259" key="6">
    <source>
        <dbReference type="PROSITE" id="PS50103"/>
    </source>
</evidence>
<dbReference type="SMART" id="SM00356">
    <property type="entry name" value="ZnF_C3H1"/>
    <property type="match status" value="2"/>
</dbReference>
<feature type="compositionally biased region" description="Basic and acidic residues" evidence="5">
    <location>
        <begin position="434"/>
        <end position="443"/>
    </location>
</feature>
<feature type="region of interest" description="Disordered" evidence="5">
    <location>
        <begin position="266"/>
        <end position="288"/>
    </location>
</feature>
<evidence type="ECO:0000256" key="2">
    <source>
        <dbReference type="ARBA" id="ARBA00022771"/>
    </source>
</evidence>
<accession>A0ABY0HE67</accession>
<feature type="region of interest" description="Disordered" evidence="5">
    <location>
        <begin position="1"/>
        <end position="22"/>
    </location>
</feature>
<feature type="region of interest" description="Disordered" evidence="5">
    <location>
        <begin position="463"/>
        <end position="507"/>
    </location>
</feature>